<name>B0JIN9_MICAN</name>
<evidence type="ECO:0000313" key="1">
    <source>
        <dbReference type="EMBL" id="BAG02537.1"/>
    </source>
</evidence>
<dbReference type="Proteomes" id="UP000001510">
    <property type="component" value="Chromosome"/>
</dbReference>
<dbReference type="AlphaFoldDB" id="B0JIN9"/>
<reference evidence="1 2" key="1">
    <citation type="journal article" date="2007" name="DNA Res.">
        <title>Complete genomic structure of the bloom-forming toxic cyanobacterium Microcystis aeruginosa NIES-843.</title>
        <authorList>
            <person name="Kaneko T."/>
            <person name="Nakajima N."/>
            <person name="Okamoto S."/>
            <person name="Suzuki I."/>
            <person name="Tanabe Y."/>
            <person name="Tamaoki M."/>
            <person name="Nakamura Y."/>
            <person name="Kasai F."/>
            <person name="Watanabe A."/>
            <person name="Kawashima K."/>
            <person name="Kishida Y."/>
            <person name="Ono A."/>
            <person name="Shimizu Y."/>
            <person name="Takahashi C."/>
            <person name="Minami C."/>
            <person name="Fujishiro T."/>
            <person name="Kohara M."/>
            <person name="Katoh M."/>
            <person name="Nakazaki N."/>
            <person name="Nakayama S."/>
            <person name="Yamada M."/>
            <person name="Tabata S."/>
            <person name="Watanabe M.M."/>
        </authorList>
    </citation>
    <scope>NUCLEOTIDE SEQUENCE [LARGE SCALE GENOMIC DNA]</scope>
    <source>
        <strain evidence="2">NIES-843 / IAM M-247</strain>
    </source>
</reference>
<proteinExistence type="predicted"/>
<accession>B0JIN9</accession>
<dbReference type="HOGENOM" id="CLU_3063474_0_0_3"/>
<organism evidence="1 2">
    <name type="scientific">Microcystis aeruginosa (strain NIES-843 / IAM M-2473)</name>
    <dbReference type="NCBI Taxonomy" id="449447"/>
    <lineage>
        <taxon>Bacteria</taxon>
        <taxon>Bacillati</taxon>
        <taxon>Cyanobacteriota</taxon>
        <taxon>Cyanophyceae</taxon>
        <taxon>Oscillatoriophycideae</taxon>
        <taxon>Chroococcales</taxon>
        <taxon>Microcystaceae</taxon>
        <taxon>Microcystis</taxon>
    </lineage>
</organism>
<dbReference type="EnsemblBacteria" id="BAG02537">
    <property type="protein sequence ID" value="BAG02537"/>
    <property type="gene ID" value="MAE_27150"/>
</dbReference>
<dbReference type="KEGG" id="mar:MAE_27150"/>
<dbReference type="PaxDb" id="449447-MAE_27150"/>
<sequence>MGGLRCYFWGLSTKAARKPKKCRSTARKSPTVLSRKNVKLRPGQFCRQTALAR</sequence>
<gene>
    <name evidence="1" type="ordered locus">MAE_27150</name>
</gene>
<dbReference type="EMBL" id="AP009552">
    <property type="protein sequence ID" value="BAG02537.1"/>
    <property type="molecule type" value="Genomic_DNA"/>
</dbReference>
<keyword evidence="2" id="KW-1185">Reference proteome</keyword>
<evidence type="ECO:0000313" key="2">
    <source>
        <dbReference type="Proteomes" id="UP000001510"/>
    </source>
</evidence>
<protein>
    <submittedName>
        <fullName evidence="1">Uncharacterized protein</fullName>
    </submittedName>
</protein>